<keyword evidence="4 7" id="KW-0812">Transmembrane</keyword>
<comment type="subcellular location">
    <subcellularLocation>
        <location evidence="1 7">Cell membrane</location>
        <topology evidence="1 7">Multi-pass membrane protein</topology>
    </subcellularLocation>
</comment>
<dbReference type="GO" id="GO:0005886">
    <property type="term" value="C:plasma membrane"/>
    <property type="evidence" value="ECO:0007669"/>
    <property type="project" value="UniProtKB-SubCell"/>
</dbReference>
<dbReference type="SUPFAM" id="SSF161098">
    <property type="entry name" value="MetI-like"/>
    <property type="match status" value="1"/>
</dbReference>
<proteinExistence type="inferred from homology"/>
<dbReference type="EMBL" id="CP000390">
    <property type="protein sequence ID" value="ABG64014.1"/>
    <property type="molecule type" value="Genomic_DNA"/>
</dbReference>
<feature type="transmembrane region" description="Helical" evidence="7">
    <location>
        <begin position="280"/>
        <end position="303"/>
    </location>
</feature>
<dbReference type="PROSITE" id="PS50928">
    <property type="entry name" value="ABC_TM1"/>
    <property type="match status" value="1"/>
</dbReference>
<feature type="domain" description="ABC transmembrane type-1" evidence="8">
    <location>
        <begin position="95"/>
        <end position="299"/>
    </location>
</feature>
<dbReference type="AlphaFoldDB" id="Q11F11"/>
<keyword evidence="2 7" id="KW-0813">Transport</keyword>
<evidence type="ECO:0000256" key="5">
    <source>
        <dbReference type="ARBA" id="ARBA00022989"/>
    </source>
</evidence>
<dbReference type="KEGG" id="mes:Meso_2637"/>
<dbReference type="PANTHER" id="PTHR43163">
    <property type="entry name" value="DIPEPTIDE TRANSPORT SYSTEM PERMEASE PROTEIN DPPB-RELATED"/>
    <property type="match status" value="1"/>
</dbReference>
<feature type="transmembrane region" description="Helical" evidence="7">
    <location>
        <begin position="99"/>
        <end position="123"/>
    </location>
</feature>
<dbReference type="OrthoDB" id="9807402at2"/>
<protein>
    <submittedName>
        <fullName evidence="9">Binding-protein-dependent transport systems inner membrane component</fullName>
    </submittedName>
</protein>
<dbReference type="PANTHER" id="PTHR43163:SF6">
    <property type="entry name" value="DIPEPTIDE TRANSPORT SYSTEM PERMEASE PROTEIN DPPB-RELATED"/>
    <property type="match status" value="1"/>
</dbReference>
<keyword evidence="5 7" id="KW-1133">Transmembrane helix</keyword>
<dbReference type="InterPro" id="IPR045621">
    <property type="entry name" value="BPD_transp_1_N"/>
</dbReference>
<name>Q11F11_CHESB</name>
<gene>
    <name evidence="9" type="ordered locus">Meso_2637</name>
</gene>
<dbReference type="GO" id="GO:0055085">
    <property type="term" value="P:transmembrane transport"/>
    <property type="evidence" value="ECO:0007669"/>
    <property type="project" value="InterPro"/>
</dbReference>
<feature type="transmembrane region" description="Helical" evidence="7">
    <location>
        <begin position="234"/>
        <end position="260"/>
    </location>
</feature>
<evidence type="ECO:0000259" key="8">
    <source>
        <dbReference type="PROSITE" id="PS50928"/>
    </source>
</evidence>
<reference evidence="9" key="1">
    <citation type="submission" date="2006-06" db="EMBL/GenBank/DDBJ databases">
        <title>Complete sequence of chromosome of Chelativorans sp. BNC1.</title>
        <authorList>
            <consortium name="US DOE Joint Genome Institute"/>
            <person name="Copeland A."/>
            <person name="Lucas S."/>
            <person name="Lapidus A."/>
            <person name="Barry K."/>
            <person name="Detter J.C."/>
            <person name="Glavina del Rio T."/>
            <person name="Hammon N."/>
            <person name="Israni S."/>
            <person name="Dalin E."/>
            <person name="Tice H."/>
            <person name="Pitluck S."/>
            <person name="Chertkov O."/>
            <person name="Brettin T."/>
            <person name="Bruce D."/>
            <person name="Han C."/>
            <person name="Tapia R."/>
            <person name="Gilna P."/>
            <person name="Schmutz J."/>
            <person name="Larimer F."/>
            <person name="Land M."/>
            <person name="Hauser L."/>
            <person name="Kyrpides N."/>
            <person name="Mikhailova N."/>
            <person name="Richardson P."/>
        </authorList>
    </citation>
    <scope>NUCLEOTIDE SEQUENCE</scope>
    <source>
        <strain evidence="9">BNC1</strain>
    </source>
</reference>
<dbReference type="Pfam" id="PF19300">
    <property type="entry name" value="BPD_transp_1_N"/>
    <property type="match status" value="1"/>
</dbReference>
<feature type="transmembrane region" description="Helical" evidence="7">
    <location>
        <begin position="179"/>
        <end position="199"/>
    </location>
</feature>
<organism evidence="9">
    <name type="scientific">Chelativorans sp. (strain BNC1)</name>
    <dbReference type="NCBI Taxonomy" id="266779"/>
    <lineage>
        <taxon>Bacteria</taxon>
        <taxon>Pseudomonadati</taxon>
        <taxon>Pseudomonadota</taxon>
        <taxon>Alphaproteobacteria</taxon>
        <taxon>Hyphomicrobiales</taxon>
        <taxon>Phyllobacteriaceae</taxon>
        <taxon>Chelativorans</taxon>
    </lineage>
</organism>
<dbReference type="InterPro" id="IPR000515">
    <property type="entry name" value="MetI-like"/>
</dbReference>
<dbReference type="Pfam" id="PF00528">
    <property type="entry name" value="BPD_transp_1"/>
    <property type="match status" value="1"/>
</dbReference>
<sequence precursor="true">MMRDFLGKIVTAIAAVLAAMLLIFLLMSVVPGDPASTLLGPQASPEFVRQYIQQMGLDQPVHVRLIRFFENLLTGNLGTDVVSGRPVWDIIVEAVPNTMLLAVSSMALACIIGIPLGVFGVMTKSPTIDAVITSLSIVFVSMPSFIVGIALLVIFSSWLNWLPVLGASADASLLDKFRAMILPTTALAIGWIGIIGRLVRSSMLEALSQNYVRTARAYGLRKSLVFYKYALRNAIIPTITVVGMGFARLIGGAVLVEVLFARQGLGTVIYDALISRNFSVLQGSIFVVVVLFVFINFITEYVFRIADPRFSKDAA</sequence>
<keyword evidence="3" id="KW-1003">Cell membrane</keyword>
<dbReference type="eggNOG" id="COG0601">
    <property type="taxonomic scope" value="Bacteria"/>
</dbReference>
<evidence type="ECO:0000256" key="7">
    <source>
        <dbReference type="RuleBase" id="RU363032"/>
    </source>
</evidence>
<dbReference type="HOGENOM" id="CLU_036879_0_1_5"/>
<dbReference type="Gene3D" id="1.10.3720.10">
    <property type="entry name" value="MetI-like"/>
    <property type="match status" value="1"/>
</dbReference>
<dbReference type="CDD" id="cd06261">
    <property type="entry name" value="TM_PBP2"/>
    <property type="match status" value="1"/>
</dbReference>
<evidence type="ECO:0000256" key="1">
    <source>
        <dbReference type="ARBA" id="ARBA00004651"/>
    </source>
</evidence>
<evidence type="ECO:0000256" key="6">
    <source>
        <dbReference type="ARBA" id="ARBA00023136"/>
    </source>
</evidence>
<comment type="similarity">
    <text evidence="7">Belongs to the binding-protein-dependent transport system permease family.</text>
</comment>
<dbReference type="STRING" id="266779.Meso_2637"/>
<evidence type="ECO:0000313" key="9">
    <source>
        <dbReference type="EMBL" id="ABG64014.1"/>
    </source>
</evidence>
<feature type="transmembrane region" description="Helical" evidence="7">
    <location>
        <begin position="135"/>
        <end position="159"/>
    </location>
</feature>
<accession>Q11F11</accession>
<dbReference type="InterPro" id="IPR035906">
    <property type="entry name" value="MetI-like_sf"/>
</dbReference>
<evidence type="ECO:0000256" key="3">
    <source>
        <dbReference type="ARBA" id="ARBA00022475"/>
    </source>
</evidence>
<keyword evidence="6 7" id="KW-0472">Membrane</keyword>
<evidence type="ECO:0000256" key="2">
    <source>
        <dbReference type="ARBA" id="ARBA00022448"/>
    </source>
</evidence>
<evidence type="ECO:0000256" key="4">
    <source>
        <dbReference type="ARBA" id="ARBA00022692"/>
    </source>
</evidence>